<evidence type="ECO:0000313" key="1">
    <source>
        <dbReference type="EMBL" id="GAA3369941.1"/>
    </source>
</evidence>
<reference evidence="2" key="1">
    <citation type="journal article" date="2019" name="Int. J. Syst. Evol. Microbiol.">
        <title>The Global Catalogue of Microorganisms (GCM) 10K type strain sequencing project: providing services to taxonomists for standard genome sequencing and annotation.</title>
        <authorList>
            <consortium name="The Broad Institute Genomics Platform"/>
            <consortium name="The Broad Institute Genome Sequencing Center for Infectious Disease"/>
            <person name="Wu L."/>
            <person name="Ma J."/>
        </authorList>
    </citation>
    <scope>NUCLEOTIDE SEQUENCE [LARGE SCALE GENOMIC DNA]</scope>
    <source>
        <strain evidence="2">JCM 9651</strain>
    </source>
</reference>
<organism evidence="1 2">
    <name type="scientific">Streptomyces sannanensis</name>
    <dbReference type="NCBI Taxonomy" id="285536"/>
    <lineage>
        <taxon>Bacteria</taxon>
        <taxon>Bacillati</taxon>
        <taxon>Actinomycetota</taxon>
        <taxon>Actinomycetes</taxon>
        <taxon>Kitasatosporales</taxon>
        <taxon>Streptomycetaceae</taxon>
        <taxon>Streptomyces</taxon>
    </lineage>
</organism>
<comment type="caution">
    <text evidence="1">The sequence shown here is derived from an EMBL/GenBank/DDBJ whole genome shotgun (WGS) entry which is preliminary data.</text>
</comment>
<name>A0ABP6S811_9ACTN</name>
<proteinExistence type="predicted"/>
<evidence type="ECO:0000313" key="2">
    <source>
        <dbReference type="Proteomes" id="UP001499990"/>
    </source>
</evidence>
<dbReference type="Proteomes" id="UP001499990">
    <property type="component" value="Unassembled WGS sequence"/>
</dbReference>
<sequence length="47" mass="5129">MLGLVGAHPLPAQRRFERIRLEGRTQGVKGFRAGTFGVHAHMGTTGR</sequence>
<dbReference type="EMBL" id="BAAAYL010000001">
    <property type="protein sequence ID" value="GAA3369941.1"/>
    <property type="molecule type" value="Genomic_DNA"/>
</dbReference>
<protein>
    <submittedName>
        <fullName evidence="1">Uncharacterized protein</fullName>
    </submittedName>
</protein>
<dbReference type="RefSeq" id="WP_345035331.1">
    <property type="nucleotide sequence ID" value="NZ_BAAAYL010000001.1"/>
</dbReference>
<gene>
    <name evidence="1" type="ORF">GCM10020367_14590</name>
</gene>
<keyword evidence="2" id="KW-1185">Reference proteome</keyword>
<accession>A0ABP6S811</accession>